<keyword evidence="1" id="KW-1015">Disulfide bond</keyword>
<evidence type="ECO:0000259" key="4">
    <source>
        <dbReference type="PROSITE" id="PS50041"/>
    </source>
</evidence>
<evidence type="ECO:0000313" key="6">
    <source>
        <dbReference type="Proteomes" id="UP001175271"/>
    </source>
</evidence>
<feature type="domain" description="C-type lectin" evidence="4">
    <location>
        <begin position="28"/>
        <end position="146"/>
    </location>
</feature>
<dbReference type="PROSITE" id="PS50041">
    <property type="entry name" value="C_TYPE_LECTIN_2"/>
    <property type="match status" value="3"/>
</dbReference>
<evidence type="ECO:0000256" key="1">
    <source>
        <dbReference type="ARBA" id="ARBA00023157"/>
    </source>
</evidence>
<dbReference type="PROSITE" id="PS00615">
    <property type="entry name" value="C_TYPE_LECTIN_1"/>
    <property type="match status" value="1"/>
</dbReference>
<dbReference type="SUPFAM" id="SSF56436">
    <property type="entry name" value="C-type lectin-like"/>
    <property type="match status" value="3"/>
</dbReference>
<sequence length="468" mass="51903">MEVAFLFLFLLPLAFGQGCPLGAVPNSIFSQCFHLMATKADFVVADQTCRLIGGNLTSISNEDDNFIIDVMMQNRRKLDETFETAWIGGNNLLSYGDWKWTDGEPFNYNSRGPGGPKVLGFNCLSIGDRGAWIPSECFEKKAFVCATVLSPTSPTAAPTTEPSTTVPLTTTPSSCPTPPSCAPGERCPIGCYAGWTLNRETRFCYMAVVNNEANWAAAEAYCLEQYSHLASIHDESENAFVESLAFSGSSNTEAWLGGHYYDEDKQFHWTDGCPFDYANWAPRQPSNPIVDNCLEMRKNGLWNDISCELKTRVIVCKRPAFASAQCPGRAIPNSDKSKCLHLFVTKTDFLLADQMCRLIGGHLVSISNVEDNDIIQFLVREQLPRYTGRETAWTGGNNLLDYDSWTWTDGQPFNYTSEGSELTTAVPGFNCLVISAMGLWFQAECFRNESFLCATDSSMYDHIDSSLL</sequence>
<accession>A0AA39M7G8</accession>
<reference evidence="5" key="1">
    <citation type="submission" date="2023-06" db="EMBL/GenBank/DDBJ databases">
        <title>Genomic analysis of the entomopathogenic nematode Steinernema hermaphroditum.</title>
        <authorList>
            <person name="Schwarz E.M."/>
            <person name="Heppert J.K."/>
            <person name="Baniya A."/>
            <person name="Schwartz H.T."/>
            <person name="Tan C.-H."/>
            <person name="Antoshechkin I."/>
            <person name="Sternberg P.W."/>
            <person name="Goodrich-Blair H."/>
            <person name="Dillman A.R."/>
        </authorList>
    </citation>
    <scope>NUCLEOTIDE SEQUENCE</scope>
    <source>
        <strain evidence="5">PS9179</strain>
        <tissue evidence="5">Whole animal</tissue>
    </source>
</reference>
<dbReference type="InterPro" id="IPR016187">
    <property type="entry name" value="CTDL_fold"/>
</dbReference>
<dbReference type="InterPro" id="IPR001304">
    <property type="entry name" value="C-type_lectin-like"/>
</dbReference>
<feature type="signal peptide" evidence="3">
    <location>
        <begin position="1"/>
        <end position="16"/>
    </location>
</feature>
<feature type="compositionally biased region" description="Low complexity" evidence="2">
    <location>
        <begin position="153"/>
        <end position="174"/>
    </location>
</feature>
<keyword evidence="3" id="KW-0732">Signal</keyword>
<comment type="caution">
    <text evidence="5">The sequence shown here is derived from an EMBL/GenBank/DDBJ whole genome shotgun (WGS) entry which is preliminary data.</text>
</comment>
<dbReference type="EMBL" id="JAUCMV010000001">
    <property type="protein sequence ID" value="KAK0423797.1"/>
    <property type="molecule type" value="Genomic_DNA"/>
</dbReference>
<feature type="chain" id="PRO_5041292134" description="C-type lectin domain-containing protein" evidence="3">
    <location>
        <begin position="17"/>
        <end position="468"/>
    </location>
</feature>
<protein>
    <recommendedName>
        <fullName evidence="4">C-type lectin domain-containing protein</fullName>
    </recommendedName>
</protein>
<proteinExistence type="predicted"/>
<dbReference type="Gene3D" id="3.10.100.10">
    <property type="entry name" value="Mannose-Binding Protein A, subunit A"/>
    <property type="match status" value="3"/>
</dbReference>
<dbReference type="PANTHER" id="PTHR22803">
    <property type="entry name" value="MANNOSE, PHOSPHOLIPASE, LECTIN RECEPTOR RELATED"/>
    <property type="match status" value="1"/>
</dbReference>
<name>A0AA39M7G8_9BILA</name>
<gene>
    <name evidence="5" type="ORF">QR680_008336</name>
</gene>
<dbReference type="AlphaFoldDB" id="A0AA39M7G8"/>
<dbReference type="InterPro" id="IPR018378">
    <property type="entry name" value="C-type_lectin_CS"/>
</dbReference>
<evidence type="ECO:0000313" key="5">
    <source>
        <dbReference type="EMBL" id="KAK0423797.1"/>
    </source>
</evidence>
<keyword evidence="6" id="KW-1185">Reference proteome</keyword>
<evidence type="ECO:0000256" key="3">
    <source>
        <dbReference type="SAM" id="SignalP"/>
    </source>
</evidence>
<dbReference type="Pfam" id="PF00059">
    <property type="entry name" value="Lectin_C"/>
    <property type="match status" value="3"/>
</dbReference>
<dbReference type="InterPro" id="IPR016186">
    <property type="entry name" value="C-type_lectin-like/link_sf"/>
</dbReference>
<dbReference type="InterPro" id="IPR050111">
    <property type="entry name" value="C-type_lectin/snaclec_domain"/>
</dbReference>
<organism evidence="5 6">
    <name type="scientific">Steinernema hermaphroditum</name>
    <dbReference type="NCBI Taxonomy" id="289476"/>
    <lineage>
        <taxon>Eukaryota</taxon>
        <taxon>Metazoa</taxon>
        <taxon>Ecdysozoa</taxon>
        <taxon>Nematoda</taxon>
        <taxon>Chromadorea</taxon>
        <taxon>Rhabditida</taxon>
        <taxon>Tylenchina</taxon>
        <taxon>Panagrolaimomorpha</taxon>
        <taxon>Strongyloidoidea</taxon>
        <taxon>Steinernematidae</taxon>
        <taxon>Steinernema</taxon>
    </lineage>
</organism>
<dbReference type="CDD" id="cd00037">
    <property type="entry name" value="CLECT"/>
    <property type="match status" value="3"/>
</dbReference>
<feature type="domain" description="C-type lectin" evidence="4">
    <location>
        <begin position="335"/>
        <end position="454"/>
    </location>
</feature>
<dbReference type="SMART" id="SM00034">
    <property type="entry name" value="CLECT"/>
    <property type="match status" value="3"/>
</dbReference>
<feature type="region of interest" description="Disordered" evidence="2">
    <location>
        <begin position="153"/>
        <end position="175"/>
    </location>
</feature>
<feature type="domain" description="C-type lectin" evidence="4">
    <location>
        <begin position="200"/>
        <end position="316"/>
    </location>
</feature>
<dbReference type="Proteomes" id="UP001175271">
    <property type="component" value="Unassembled WGS sequence"/>
</dbReference>
<evidence type="ECO:0000256" key="2">
    <source>
        <dbReference type="SAM" id="MobiDB-lite"/>
    </source>
</evidence>